<evidence type="ECO:0000256" key="2">
    <source>
        <dbReference type="ARBA" id="ARBA00022723"/>
    </source>
</evidence>
<dbReference type="InterPro" id="IPR012675">
    <property type="entry name" value="Beta-grasp_dom_sf"/>
</dbReference>
<protein>
    <submittedName>
        <fullName evidence="7">(2Fe-2S)-binding protein</fullName>
    </submittedName>
</protein>
<keyword evidence="1" id="KW-0001">2Fe-2S</keyword>
<evidence type="ECO:0000313" key="8">
    <source>
        <dbReference type="Proteomes" id="UP000253303"/>
    </source>
</evidence>
<accession>A0A366LMH1</accession>
<dbReference type="InterPro" id="IPR006058">
    <property type="entry name" value="2Fe2S_fd_BS"/>
</dbReference>
<dbReference type="PROSITE" id="PS51085">
    <property type="entry name" value="2FE2S_FER_2"/>
    <property type="match status" value="1"/>
</dbReference>
<dbReference type="InterPro" id="IPR001041">
    <property type="entry name" value="2Fe-2S_ferredoxin-type"/>
</dbReference>
<feature type="domain" description="2Fe-2S ferredoxin-type" evidence="6">
    <location>
        <begin position="1"/>
        <end position="76"/>
    </location>
</feature>
<keyword evidence="4" id="KW-0408">Iron</keyword>
<evidence type="ECO:0000313" key="7">
    <source>
        <dbReference type="EMBL" id="RBQ14703.1"/>
    </source>
</evidence>
<dbReference type="EMBL" id="QMEY01000030">
    <property type="protein sequence ID" value="RBQ14703.1"/>
    <property type="molecule type" value="Genomic_DNA"/>
</dbReference>
<dbReference type="PANTHER" id="PTHR44379">
    <property type="entry name" value="OXIDOREDUCTASE WITH IRON-SULFUR SUBUNIT"/>
    <property type="match status" value="1"/>
</dbReference>
<dbReference type="InterPro" id="IPR036884">
    <property type="entry name" value="2Fe-2S-bd_dom_sf"/>
</dbReference>
<dbReference type="GO" id="GO:0051537">
    <property type="term" value="F:2 iron, 2 sulfur cluster binding"/>
    <property type="evidence" value="ECO:0007669"/>
    <property type="project" value="UniProtKB-KW"/>
</dbReference>
<evidence type="ECO:0000256" key="1">
    <source>
        <dbReference type="ARBA" id="ARBA00022714"/>
    </source>
</evidence>
<dbReference type="OrthoDB" id="3530637at2"/>
<gene>
    <name evidence="7" type="ORF">DP939_39555</name>
</gene>
<dbReference type="InterPro" id="IPR036010">
    <property type="entry name" value="2Fe-2S_ferredoxin-like_sf"/>
</dbReference>
<dbReference type="Gene3D" id="1.10.150.120">
    <property type="entry name" value="[2Fe-2S]-binding domain"/>
    <property type="match status" value="1"/>
</dbReference>
<evidence type="ECO:0000256" key="5">
    <source>
        <dbReference type="ARBA" id="ARBA00023014"/>
    </source>
</evidence>
<dbReference type="PROSITE" id="PS00197">
    <property type="entry name" value="2FE2S_FER_1"/>
    <property type="match status" value="1"/>
</dbReference>
<dbReference type="SUPFAM" id="SSF54292">
    <property type="entry name" value="2Fe-2S ferredoxin-like"/>
    <property type="match status" value="1"/>
</dbReference>
<evidence type="ECO:0000259" key="6">
    <source>
        <dbReference type="PROSITE" id="PS51085"/>
    </source>
</evidence>
<dbReference type="Pfam" id="PF00111">
    <property type="entry name" value="Fer2"/>
    <property type="match status" value="1"/>
</dbReference>
<keyword evidence="2" id="KW-0479">Metal-binding</keyword>
<dbReference type="PANTHER" id="PTHR44379:SF8">
    <property type="entry name" value="XANTHINE DEHYDROGENASE IRON-SULFUR-BINDING SUBUNIT XDHC-RELATED"/>
    <property type="match status" value="1"/>
</dbReference>
<sequence>MTRFRCNGEDRQVGRFDERLLIDVLREDLRLTGTKLGCGTGDCGACTVLLDGRPVNSCLVYAVECVAREVETVERVSQDDVGRILAEELVAAGAVQCGICTPGVLVMATSLVRSNPTPDRADIETALSGNLCRCTGYLSIVGAVEAAARRVADQGEPA</sequence>
<comment type="caution">
    <text evidence="7">The sequence shown here is derived from an EMBL/GenBank/DDBJ whole genome shotgun (WGS) entry which is preliminary data.</text>
</comment>
<dbReference type="InterPro" id="IPR002888">
    <property type="entry name" value="2Fe-2S-bd"/>
</dbReference>
<keyword evidence="3" id="KW-0560">Oxidoreductase</keyword>
<reference evidence="7 8" key="1">
    <citation type="submission" date="2018-06" db="EMBL/GenBank/DDBJ databases">
        <title>Sphaerisporangium craniellae sp. nov., isolated from a marine sponge in the South China Sea.</title>
        <authorList>
            <person name="Li L."/>
        </authorList>
    </citation>
    <scope>NUCLEOTIDE SEQUENCE [LARGE SCALE GENOMIC DNA]</scope>
    <source>
        <strain evidence="7 8">LHW63015</strain>
    </source>
</reference>
<dbReference type="RefSeq" id="WP_113985967.1">
    <property type="nucleotide sequence ID" value="NZ_QMEY01000030.1"/>
</dbReference>
<name>A0A366LMH1_9ACTN</name>
<dbReference type="GO" id="GO:0046872">
    <property type="term" value="F:metal ion binding"/>
    <property type="evidence" value="ECO:0007669"/>
    <property type="project" value="UniProtKB-KW"/>
</dbReference>
<dbReference type="InterPro" id="IPR051452">
    <property type="entry name" value="Diverse_Oxidoreductases"/>
</dbReference>
<evidence type="ECO:0000256" key="3">
    <source>
        <dbReference type="ARBA" id="ARBA00023002"/>
    </source>
</evidence>
<dbReference type="Pfam" id="PF01799">
    <property type="entry name" value="Fer2_2"/>
    <property type="match status" value="1"/>
</dbReference>
<dbReference type="Proteomes" id="UP000253303">
    <property type="component" value="Unassembled WGS sequence"/>
</dbReference>
<dbReference type="AlphaFoldDB" id="A0A366LMH1"/>
<keyword evidence="8" id="KW-1185">Reference proteome</keyword>
<dbReference type="Gene3D" id="3.10.20.30">
    <property type="match status" value="1"/>
</dbReference>
<dbReference type="GO" id="GO:0016491">
    <property type="term" value="F:oxidoreductase activity"/>
    <property type="evidence" value="ECO:0007669"/>
    <property type="project" value="UniProtKB-KW"/>
</dbReference>
<evidence type="ECO:0000256" key="4">
    <source>
        <dbReference type="ARBA" id="ARBA00023004"/>
    </source>
</evidence>
<keyword evidence="5" id="KW-0411">Iron-sulfur</keyword>
<dbReference type="SUPFAM" id="SSF47741">
    <property type="entry name" value="CO dehydrogenase ISP C-domain like"/>
    <property type="match status" value="1"/>
</dbReference>
<organism evidence="7 8">
    <name type="scientific">Spongiactinospora rosea</name>
    <dbReference type="NCBI Taxonomy" id="2248750"/>
    <lineage>
        <taxon>Bacteria</taxon>
        <taxon>Bacillati</taxon>
        <taxon>Actinomycetota</taxon>
        <taxon>Actinomycetes</taxon>
        <taxon>Streptosporangiales</taxon>
        <taxon>Streptosporangiaceae</taxon>
        <taxon>Spongiactinospora</taxon>
    </lineage>
</organism>
<proteinExistence type="predicted"/>